<dbReference type="CDD" id="cd02423">
    <property type="entry name" value="Peptidase_C39G"/>
    <property type="match status" value="1"/>
</dbReference>
<name>A0ABW0T270_9GAMM</name>
<dbReference type="Proteomes" id="UP001596111">
    <property type="component" value="Unassembled WGS sequence"/>
</dbReference>
<dbReference type="RefSeq" id="WP_377328674.1">
    <property type="nucleotide sequence ID" value="NZ_JBHSNG010000019.1"/>
</dbReference>
<evidence type="ECO:0000313" key="4">
    <source>
        <dbReference type="Proteomes" id="UP001596111"/>
    </source>
</evidence>
<organism evidence="3 4">
    <name type="scientific">Rhodanobacter terrae</name>
    <dbReference type="NCBI Taxonomy" id="418647"/>
    <lineage>
        <taxon>Bacteria</taxon>
        <taxon>Pseudomonadati</taxon>
        <taxon>Pseudomonadota</taxon>
        <taxon>Gammaproteobacteria</taxon>
        <taxon>Lysobacterales</taxon>
        <taxon>Rhodanobacteraceae</taxon>
        <taxon>Rhodanobacter</taxon>
    </lineage>
</organism>
<evidence type="ECO:0000313" key="3">
    <source>
        <dbReference type="EMBL" id="MFC5582515.1"/>
    </source>
</evidence>
<feature type="chain" id="PRO_5046950384" evidence="1">
    <location>
        <begin position="27"/>
        <end position="234"/>
    </location>
</feature>
<gene>
    <name evidence="3" type="ORF">ACFPPB_15450</name>
</gene>
<comment type="caution">
    <text evidence="3">The sequence shown here is derived from an EMBL/GenBank/DDBJ whole genome shotgun (WGS) entry which is preliminary data.</text>
</comment>
<protein>
    <submittedName>
        <fullName evidence="3">C39 family peptidase</fullName>
    </submittedName>
</protein>
<evidence type="ECO:0000259" key="2">
    <source>
        <dbReference type="PROSITE" id="PS50990"/>
    </source>
</evidence>
<feature type="signal peptide" evidence="1">
    <location>
        <begin position="1"/>
        <end position="26"/>
    </location>
</feature>
<dbReference type="EMBL" id="JBHSNG010000019">
    <property type="protein sequence ID" value="MFC5582515.1"/>
    <property type="molecule type" value="Genomic_DNA"/>
</dbReference>
<dbReference type="PROSITE" id="PS50990">
    <property type="entry name" value="PEPTIDASE_C39"/>
    <property type="match status" value="1"/>
</dbReference>
<dbReference type="Pfam" id="PF03412">
    <property type="entry name" value="Peptidase_C39"/>
    <property type="match status" value="1"/>
</dbReference>
<feature type="domain" description="Peptidase C39" evidence="2">
    <location>
        <begin position="58"/>
        <end position="188"/>
    </location>
</feature>
<reference evidence="4" key="1">
    <citation type="journal article" date="2019" name="Int. J. Syst. Evol. Microbiol.">
        <title>The Global Catalogue of Microorganisms (GCM) 10K type strain sequencing project: providing services to taxonomists for standard genome sequencing and annotation.</title>
        <authorList>
            <consortium name="The Broad Institute Genomics Platform"/>
            <consortium name="The Broad Institute Genome Sequencing Center for Infectious Disease"/>
            <person name="Wu L."/>
            <person name="Ma J."/>
        </authorList>
    </citation>
    <scope>NUCLEOTIDE SEQUENCE [LARGE SCALE GENOMIC DNA]</scope>
    <source>
        <strain evidence="4">CGMCC 1.13587</strain>
    </source>
</reference>
<proteinExistence type="predicted"/>
<evidence type="ECO:0000256" key="1">
    <source>
        <dbReference type="SAM" id="SignalP"/>
    </source>
</evidence>
<dbReference type="Gene3D" id="3.90.70.10">
    <property type="entry name" value="Cysteine proteinases"/>
    <property type="match status" value="1"/>
</dbReference>
<accession>A0ABW0T270</accession>
<sequence>MIFRRRGSFCQVATFVAGMLSVMRLAAAPIELPGVQGGSYSLHITSLKEARFRNTIRQKYDFSCGSAAVATLLTYQYGYPVNEQTAFEQMYAHGNQPKINKEGFSLLDIKRYLESNGFEADGFQAPLEKLQQEHLPAIVLIDEKGYHHFVVIKGLLDGRVLVGDPARGTRSMSRAQFDAAWKNHLLFVIHNRRELAVFNRRRDWLTSPEAPLSFAIDRTGLANITVRKLGSGDL</sequence>
<keyword evidence="4" id="KW-1185">Reference proteome</keyword>
<keyword evidence="1" id="KW-0732">Signal</keyword>
<dbReference type="InterPro" id="IPR005074">
    <property type="entry name" value="Peptidase_C39"/>
</dbReference>